<dbReference type="InterPro" id="IPR037925">
    <property type="entry name" value="FlgE/F/G-like"/>
</dbReference>
<dbReference type="AlphaFoldDB" id="A0A7W4Z4R0"/>
<dbReference type="GO" id="GO:0071978">
    <property type="term" value="P:bacterial-type flagellum-dependent swarming motility"/>
    <property type="evidence" value="ECO:0007669"/>
    <property type="project" value="TreeGrafter"/>
</dbReference>
<evidence type="ECO:0000256" key="3">
    <source>
        <dbReference type="ARBA" id="ARBA00019015"/>
    </source>
</evidence>
<feature type="domain" description="Flagellar basal body rod protein N-terminal" evidence="6">
    <location>
        <begin position="4"/>
        <end position="33"/>
    </location>
</feature>
<dbReference type="InterPro" id="IPR001444">
    <property type="entry name" value="Flag_bb_rod_N"/>
</dbReference>
<comment type="caution">
    <text evidence="10">The sequence shown here is derived from an EMBL/GenBank/DDBJ whole genome shotgun (WGS) entry which is preliminary data.</text>
</comment>
<comment type="function">
    <text evidence="5">A flexible structure which links the flagellar filament to the drive apparatus in the basal body.</text>
</comment>
<keyword evidence="10" id="KW-0969">Cilium</keyword>
<evidence type="ECO:0000313" key="10">
    <source>
        <dbReference type="EMBL" id="MBB3046383.1"/>
    </source>
</evidence>
<feature type="domain" description="Flagellar basal-body/hook protein C-terminal" evidence="7">
    <location>
        <begin position="360"/>
        <end position="405"/>
    </location>
</feature>
<keyword evidence="10" id="KW-0282">Flagellum</keyword>
<comment type="subcellular location">
    <subcellularLocation>
        <location evidence="1 5">Bacterial flagellum basal body</location>
    </subcellularLocation>
</comment>
<dbReference type="Pfam" id="PF06429">
    <property type="entry name" value="Flg_bbr_C"/>
    <property type="match status" value="1"/>
</dbReference>
<organism evidence="10 11">
    <name type="scientific">Litorivivens lipolytica</name>
    <dbReference type="NCBI Taxonomy" id="1524264"/>
    <lineage>
        <taxon>Bacteria</taxon>
        <taxon>Pseudomonadati</taxon>
        <taxon>Pseudomonadota</taxon>
        <taxon>Gammaproteobacteria</taxon>
        <taxon>Litorivivens</taxon>
    </lineage>
</organism>
<dbReference type="InterPro" id="IPR011491">
    <property type="entry name" value="FlgE_D2"/>
</dbReference>
<dbReference type="InterPro" id="IPR020013">
    <property type="entry name" value="Flagellar_FlgE/F/G"/>
</dbReference>
<dbReference type="InterPro" id="IPR053967">
    <property type="entry name" value="LlgE_F_G-like_D1"/>
</dbReference>
<dbReference type="PANTHER" id="PTHR30435">
    <property type="entry name" value="FLAGELLAR PROTEIN"/>
    <property type="match status" value="1"/>
</dbReference>
<dbReference type="NCBIfam" id="TIGR03506">
    <property type="entry name" value="FlgEFG_subfam"/>
    <property type="match status" value="1"/>
</dbReference>
<dbReference type="Pfam" id="PF22692">
    <property type="entry name" value="LlgE_F_G_D1"/>
    <property type="match status" value="1"/>
</dbReference>
<evidence type="ECO:0000256" key="4">
    <source>
        <dbReference type="ARBA" id="ARBA00023143"/>
    </source>
</evidence>
<dbReference type="PANTHER" id="PTHR30435:SF1">
    <property type="entry name" value="FLAGELLAR HOOK PROTEIN FLGE"/>
    <property type="match status" value="1"/>
</dbReference>
<dbReference type="SUPFAM" id="SSF117143">
    <property type="entry name" value="Flagellar hook protein flgE"/>
    <property type="match status" value="1"/>
</dbReference>
<proteinExistence type="inferred from homology"/>
<evidence type="ECO:0000256" key="2">
    <source>
        <dbReference type="ARBA" id="ARBA00009677"/>
    </source>
</evidence>
<evidence type="ECO:0000256" key="5">
    <source>
        <dbReference type="RuleBase" id="RU362116"/>
    </source>
</evidence>
<dbReference type="EMBL" id="JACHWY010000001">
    <property type="protein sequence ID" value="MBB3046383.1"/>
    <property type="molecule type" value="Genomic_DNA"/>
</dbReference>
<keyword evidence="10" id="KW-0966">Cell projection</keyword>
<reference evidence="10 11" key="1">
    <citation type="submission" date="2020-08" db="EMBL/GenBank/DDBJ databases">
        <title>Genomic Encyclopedia of Type Strains, Phase III (KMG-III): the genomes of soil and plant-associated and newly described type strains.</title>
        <authorList>
            <person name="Whitman W."/>
        </authorList>
    </citation>
    <scope>NUCLEOTIDE SEQUENCE [LARGE SCALE GENOMIC DNA]</scope>
    <source>
        <strain evidence="10 11">CECT 8654</strain>
    </source>
</reference>
<comment type="similarity">
    <text evidence="2 5">Belongs to the flagella basal body rod proteins family.</text>
</comment>
<dbReference type="GO" id="GO:0009424">
    <property type="term" value="C:bacterial-type flagellum hook"/>
    <property type="evidence" value="ECO:0007669"/>
    <property type="project" value="TreeGrafter"/>
</dbReference>
<evidence type="ECO:0000256" key="1">
    <source>
        <dbReference type="ARBA" id="ARBA00004117"/>
    </source>
</evidence>
<feature type="domain" description="Flagellar hook protein FlgE/F/G-like D1" evidence="9">
    <location>
        <begin position="83"/>
        <end position="125"/>
    </location>
</feature>
<gene>
    <name evidence="10" type="ORF">FHR99_000619</name>
</gene>
<dbReference type="InterPro" id="IPR010930">
    <property type="entry name" value="Flg_bb/hook_C_dom"/>
</dbReference>
<dbReference type="GO" id="GO:0005829">
    <property type="term" value="C:cytosol"/>
    <property type="evidence" value="ECO:0007669"/>
    <property type="project" value="TreeGrafter"/>
</dbReference>
<dbReference type="InterPro" id="IPR037058">
    <property type="entry name" value="Falgellar_hook_FlgE_sf"/>
</dbReference>
<name>A0A7W4Z4R0_9GAMM</name>
<dbReference type="NCBIfam" id="NF004238">
    <property type="entry name" value="PRK05682.1-1"/>
    <property type="match status" value="1"/>
</dbReference>
<dbReference type="Proteomes" id="UP000537130">
    <property type="component" value="Unassembled WGS sequence"/>
</dbReference>
<dbReference type="Pfam" id="PF00460">
    <property type="entry name" value="Flg_bb_rod"/>
    <property type="match status" value="1"/>
</dbReference>
<keyword evidence="11" id="KW-1185">Reference proteome</keyword>
<protein>
    <recommendedName>
        <fullName evidence="3 5">Flagellar hook protein FlgE</fullName>
    </recommendedName>
</protein>
<evidence type="ECO:0000259" key="9">
    <source>
        <dbReference type="Pfam" id="PF22692"/>
    </source>
</evidence>
<dbReference type="Gene3D" id="2.60.98.20">
    <property type="entry name" value="Flagellar hook protein FlgE"/>
    <property type="match status" value="1"/>
</dbReference>
<dbReference type="Pfam" id="PF07559">
    <property type="entry name" value="FlgE_D2"/>
    <property type="match status" value="1"/>
</dbReference>
<feature type="domain" description="Flagellar hook protein FlgE D2" evidence="8">
    <location>
        <begin position="162"/>
        <end position="287"/>
    </location>
</feature>
<sequence length="406" mass="42309">MSFDIAVTGLNAASKLLDTTANNIANVGTNGFKRSKAVFSDVFASSITDTAATQTGSGVKLAKIAQQFSQGNISLTNNNLDLAINGDGFFTLSSVDKGLVYTRAGEFSLDKDGYVVNSNLNRLQIFPSTGNGSYASGSLIDLQLENSTFAPQATTQANIGLNLPSGASVPVASPFDPSNLNTFNHSSSMTIYDSQGSSHSAAMYYVKDAAPNSWSQYLYIDGTAVGGANNLTFDGAGVLLSPASGTITYPAYTPTNGASDINLTADFGNSTQFGTDFVVNSLSQDGFEAGILSGVEIDANGVVSARYSNQASEQLGKVAVTLFNNPQGLQQIGNNTWTETFTAGAGRLGEPGTSNFGLIQSSALESSNVDLSAELVEMVTAQRNFQANAQVISTADQITQAILNIR</sequence>
<keyword evidence="4 5" id="KW-0975">Bacterial flagellum</keyword>
<evidence type="ECO:0000259" key="6">
    <source>
        <dbReference type="Pfam" id="PF00460"/>
    </source>
</evidence>
<dbReference type="RefSeq" id="WP_183409082.1">
    <property type="nucleotide sequence ID" value="NZ_JACHWY010000001.1"/>
</dbReference>
<evidence type="ECO:0000259" key="7">
    <source>
        <dbReference type="Pfam" id="PF06429"/>
    </source>
</evidence>
<dbReference type="GO" id="GO:0009425">
    <property type="term" value="C:bacterial-type flagellum basal body"/>
    <property type="evidence" value="ECO:0007669"/>
    <property type="project" value="UniProtKB-SubCell"/>
</dbReference>
<evidence type="ECO:0000259" key="8">
    <source>
        <dbReference type="Pfam" id="PF07559"/>
    </source>
</evidence>
<accession>A0A7W4Z4R0</accession>
<evidence type="ECO:0000313" key="11">
    <source>
        <dbReference type="Proteomes" id="UP000537130"/>
    </source>
</evidence>